<evidence type="ECO:0000256" key="1">
    <source>
        <dbReference type="SAM" id="Phobius"/>
    </source>
</evidence>
<reference evidence="2 3" key="1">
    <citation type="submission" date="2018-03" db="EMBL/GenBank/DDBJ databases">
        <authorList>
            <person name="Guldener U."/>
        </authorList>
    </citation>
    <scope>NUCLEOTIDE SEQUENCE [LARGE SCALE GENOMIC DNA]</scope>
    <source>
        <strain evidence="2 3">NBRC100155</strain>
    </source>
</reference>
<proteinExistence type="predicted"/>
<accession>A0A5C3DWU6</accession>
<dbReference type="EMBL" id="OOIN01000003">
    <property type="protein sequence ID" value="SPO22130.1"/>
    <property type="molecule type" value="Genomic_DNA"/>
</dbReference>
<organism evidence="2 3">
    <name type="scientific">Ustilago trichophora</name>
    <dbReference type="NCBI Taxonomy" id="86804"/>
    <lineage>
        <taxon>Eukaryota</taxon>
        <taxon>Fungi</taxon>
        <taxon>Dikarya</taxon>
        <taxon>Basidiomycota</taxon>
        <taxon>Ustilaginomycotina</taxon>
        <taxon>Ustilaginomycetes</taxon>
        <taxon>Ustilaginales</taxon>
        <taxon>Ustilaginaceae</taxon>
        <taxon>Ustilago</taxon>
    </lineage>
</organism>
<keyword evidence="1" id="KW-0812">Transmembrane</keyword>
<sequence length="241" mass="27165">MASIDPPDKSNRLHSWILLGAVGSTLALLPVTFVYEHFAWLLTTAVFPCLTFLLLAYRQVTPERASAMRLTLDSADYRSYVRFRHVTPSQNVREYGKGLVFALIFANLPIPQRTFLDKVLSGMGSVLATIQVLQAVTYCVFIAFEGLLAAFNEEKEGGELIRLQDLEVSGEEWVRTGSSWRRDQETWVRRIRGLKKAGLSEKTGEEDRETWELKVVPAPKHKDAKLEAKDTAIVQVLTIVL</sequence>
<evidence type="ECO:0000313" key="2">
    <source>
        <dbReference type="EMBL" id="SPO22130.1"/>
    </source>
</evidence>
<protein>
    <submittedName>
        <fullName evidence="2">Uncharacterized protein</fullName>
    </submittedName>
</protein>
<feature type="transmembrane region" description="Helical" evidence="1">
    <location>
        <begin position="38"/>
        <end position="57"/>
    </location>
</feature>
<keyword evidence="1" id="KW-1133">Transmembrane helix</keyword>
<gene>
    <name evidence="2" type="ORF">UTRI_02135_B</name>
</gene>
<dbReference type="AlphaFoldDB" id="A0A5C3DWU6"/>
<keyword evidence="3" id="KW-1185">Reference proteome</keyword>
<name>A0A5C3DWU6_9BASI</name>
<feature type="transmembrane region" description="Helical" evidence="1">
    <location>
        <begin position="12"/>
        <end position="32"/>
    </location>
</feature>
<keyword evidence="1" id="KW-0472">Membrane</keyword>
<evidence type="ECO:0000313" key="3">
    <source>
        <dbReference type="Proteomes" id="UP000324022"/>
    </source>
</evidence>
<dbReference type="Proteomes" id="UP000324022">
    <property type="component" value="Unassembled WGS sequence"/>
</dbReference>